<dbReference type="AlphaFoldDB" id="A0A9P6DNX1"/>
<sequence>MYSVMGTDLLLRILRMFTLECIPKHFHQTRHSFVAIMRFAICITESRGCFQSFARCRNPSIRDLRASLSTIVNLGKLPLDRNNGSFERQTLSSRSASRGKDLLDEVDEGKRKDSEEGRADREGERADHEGEWADREGERADHKGEWVNRKDERVDCKGEWEDGEGEWTDGEGKQTDGEGKRTGREGTLAGSKGVRVPDGLANWFSR</sequence>
<gene>
    <name evidence="2" type="ORF">BS47DRAFT_1365243</name>
</gene>
<dbReference type="Proteomes" id="UP000886523">
    <property type="component" value="Unassembled WGS sequence"/>
</dbReference>
<proteinExistence type="predicted"/>
<organism evidence="2 3">
    <name type="scientific">Hydnum rufescens UP504</name>
    <dbReference type="NCBI Taxonomy" id="1448309"/>
    <lineage>
        <taxon>Eukaryota</taxon>
        <taxon>Fungi</taxon>
        <taxon>Dikarya</taxon>
        <taxon>Basidiomycota</taxon>
        <taxon>Agaricomycotina</taxon>
        <taxon>Agaricomycetes</taxon>
        <taxon>Cantharellales</taxon>
        <taxon>Hydnaceae</taxon>
        <taxon>Hydnum</taxon>
    </lineage>
</organism>
<feature type="compositionally biased region" description="Basic and acidic residues" evidence="1">
    <location>
        <begin position="98"/>
        <end position="160"/>
    </location>
</feature>
<accession>A0A9P6DNX1</accession>
<evidence type="ECO:0000313" key="2">
    <source>
        <dbReference type="EMBL" id="KAF9509436.1"/>
    </source>
</evidence>
<evidence type="ECO:0000313" key="3">
    <source>
        <dbReference type="Proteomes" id="UP000886523"/>
    </source>
</evidence>
<reference evidence="2" key="1">
    <citation type="journal article" date="2020" name="Nat. Commun.">
        <title>Large-scale genome sequencing of mycorrhizal fungi provides insights into the early evolution of symbiotic traits.</title>
        <authorList>
            <person name="Miyauchi S."/>
            <person name="Kiss E."/>
            <person name="Kuo A."/>
            <person name="Drula E."/>
            <person name="Kohler A."/>
            <person name="Sanchez-Garcia M."/>
            <person name="Morin E."/>
            <person name="Andreopoulos B."/>
            <person name="Barry K.W."/>
            <person name="Bonito G."/>
            <person name="Buee M."/>
            <person name="Carver A."/>
            <person name="Chen C."/>
            <person name="Cichocki N."/>
            <person name="Clum A."/>
            <person name="Culley D."/>
            <person name="Crous P.W."/>
            <person name="Fauchery L."/>
            <person name="Girlanda M."/>
            <person name="Hayes R.D."/>
            <person name="Keri Z."/>
            <person name="LaButti K."/>
            <person name="Lipzen A."/>
            <person name="Lombard V."/>
            <person name="Magnuson J."/>
            <person name="Maillard F."/>
            <person name="Murat C."/>
            <person name="Nolan M."/>
            <person name="Ohm R.A."/>
            <person name="Pangilinan J."/>
            <person name="Pereira M.F."/>
            <person name="Perotto S."/>
            <person name="Peter M."/>
            <person name="Pfister S."/>
            <person name="Riley R."/>
            <person name="Sitrit Y."/>
            <person name="Stielow J.B."/>
            <person name="Szollosi G."/>
            <person name="Zifcakova L."/>
            <person name="Stursova M."/>
            <person name="Spatafora J.W."/>
            <person name="Tedersoo L."/>
            <person name="Vaario L.M."/>
            <person name="Yamada A."/>
            <person name="Yan M."/>
            <person name="Wang P."/>
            <person name="Xu J."/>
            <person name="Bruns T."/>
            <person name="Baldrian P."/>
            <person name="Vilgalys R."/>
            <person name="Dunand C."/>
            <person name="Henrissat B."/>
            <person name="Grigoriev I.V."/>
            <person name="Hibbett D."/>
            <person name="Nagy L.G."/>
            <person name="Martin F.M."/>
        </authorList>
    </citation>
    <scope>NUCLEOTIDE SEQUENCE</scope>
    <source>
        <strain evidence="2">UP504</strain>
    </source>
</reference>
<keyword evidence="3" id="KW-1185">Reference proteome</keyword>
<dbReference type="EMBL" id="MU129035">
    <property type="protein sequence ID" value="KAF9509436.1"/>
    <property type="molecule type" value="Genomic_DNA"/>
</dbReference>
<evidence type="ECO:0000256" key="1">
    <source>
        <dbReference type="SAM" id="MobiDB-lite"/>
    </source>
</evidence>
<protein>
    <submittedName>
        <fullName evidence="2">Uncharacterized protein</fullName>
    </submittedName>
</protein>
<feature type="compositionally biased region" description="Polar residues" evidence="1">
    <location>
        <begin position="83"/>
        <end position="96"/>
    </location>
</feature>
<name>A0A9P6DNX1_9AGAM</name>
<feature type="compositionally biased region" description="Basic and acidic residues" evidence="1">
    <location>
        <begin position="170"/>
        <end position="184"/>
    </location>
</feature>
<comment type="caution">
    <text evidence="2">The sequence shown here is derived from an EMBL/GenBank/DDBJ whole genome shotgun (WGS) entry which is preliminary data.</text>
</comment>
<feature type="region of interest" description="Disordered" evidence="1">
    <location>
        <begin position="83"/>
        <end position="194"/>
    </location>
</feature>